<keyword evidence="4" id="KW-0479">Metal-binding</keyword>
<organism evidence="5 6">
    <name type="scientific">Ectobacillus ponti</name>
    <dbReference type="NCBI Taxonomy" id="2961894"/>
    <lineage>
        <taxon>Bacteria</taxon>
        <taxon>Bacillati</taxon>
        <taxon>Bacillota</taxon>
        <taxon>Bacilli</taxon>
        <taxon>Bacillales</taxon>
        <taxon>Bacillaceae</taxon>
        <taxon>Ectobacillus</taxon>
    </lineage>
</organism>
<sequence>MGQDAISQYLLSFVPETSGLIQEMEQYAAEHGVPIMDRLGMEFMLQMLRLIEPKRILEIGAAIGYSAIRMAQAFPDAHIVTIERDEERYAKAVQYIGDSEAAARIALIQGDALETGEQVKQHGTFDVIFIDAAKGQYQRFFELYAPLLREKGVIITDNVIFRGLVAEENIENKRMRSLVRKIRTYNEWLMAHPDYDTTIFPIGDGVAVSKKKG</sequence>
<feature type="binding site" evidence="4">
    <location>
        <position position="36"/>
    </location>
    <ligand>
        <name>S-adenosyl-L-methionine</name>
        <dbReference type="ChEBI" id="CHEBI:59789"/>
    </ligand>
</feature>
<comment type="function">
    <text evidence="4">Catalyzes the methylation of 5-hydroxyuridine (ho5U) to form 5-methoxyuridine (mo5U) at position 34 in tRNAs.</text>
</comment>
<evidence type="ECO:0000256" key="1">
    <source>
        <dbReference type="ARBA" id="ARBA00022603"/>
    </source>
</evidence>
<feature type="binding site" evidence="4">
    <location>
        <position position="131"/>
    </location>
    <ligand>
        <name>Mg(2+)</name>
        <dbReference type="ChEBI" id="CHEBI:18420"/>
    </ligand>
</feature>
<comment type="subunit">
    <text evidence="4">Homodimer.</text>
</comment>
<dbReference type="InterPro" id="IPR002935">
    <property type="entry name" value="SAM_O-MeTrfase"/>
</dbReference>
<dbReference type="EC" id="2.1.1.-" evidence="4"/>
<keyword evidence="2 4" id="KW-0808">Transferase</keyword>
<keyword evidence="4" id="KW-0460">Magnesium</keyword>
<keyword evidence="6" id="KW-1185">Reference proteome</keyword>
<dbReference type="HAMAP" id="MF_02217">
    <property type="entry name" value="TrmR_methyltr"/>
    <property type="match status" value="1"/>
</dbReference>
<feature type="binding site" evidence="4">
    <location>
        <begin position="111"/>
        <end position="112"/>
    </location>
    <ligand>
        <name>S-adenosyl-L-methionine</name>
        <dbReference type="ChEBI" id="CHEBI:59789"/>
    </ligand>
</feature>
<evidence type="ECO:0000313" key="6">
    <source>
        <dbReference type="Proteomes" id="UP001156102"/>
    </source>
</evidence>
<comment type="caution">
    <text evidence="5">The sequence shown here is derived from an EMBL/GenBank/DDBJ whole genome shotgun (WGS) entry which is preliminary data.</text>
</comment>
<feature type="binding site" evidence="4">
    <location>
        <position position="131"/>
    </location>
    <ligand>
        <name>S-adenosyl-L-methionine</name>
        <dbReference type="ChEBI" id="CHEBI:59789"/>
    </ligand>
</feature>
<dbReference type="InterPro" id="IPR050362">
    <property type="entry name" value="Cation-dep_OMT"/>
</dbReference>
<evidence type="ECO:0000256" key="3">
    <source>
        <dbReference type="ARBA" id="ARBA00022691"/>
    </source>
</evidence>
<dbReference type="InterPro" id="IPR043675">
    <property type="entry name" value="TrmR_methyltr"/>
</dbReference>
<comment type="catalytic activity">
    <reaction evidence="4">
        <text>5-hydroxyuridine(34) in tRNA + S-adenosyl-L-methionine = 5-methoxyuridine(34) in tRNA + S-adenosyl-L-homocysteine + H(+)</text>
        <dbReference type="Rhea" id="RHEA:60524"/>
        <dbReference type="Rhea" id="RHEA-COMP:13381"/>
        <dbReference type="Rhea" id="RHEA-COMP:15591"/>
        <dbReference type="ChEBI" id="CHEBI:15378"/>
        <dbReference type="ChEBI" id="CHEBI:57856"/>
        <dbReference type="ChEBI" id="CHEBI:59789"/>
        <dbReference type="ChEBI" id="CHEBI:136877"/>
        <dbReference type="ChEBI" id="CHEBI:143860"/>
    </reaction>
</comment>
<keyword evidence="3 4" id="KW-0949">S-adenosyl-L-methionine</keyword>
<dbReference type="PROSITE" id="PS51682">
    <property type="entry name" value="SAM_OMT_I"/>
    <property type="match status" value="1"/>
</dbReference>
<dbReference type="PANTHER" id="PTHR10509">
    <property type="entry name" value="O-METHYLTRANSFERASE-RELATED"/>
    <property type="match status" value="1"/>
</dbReference>
<dbReference type="SUPFAM" id="SSF53335">
    <property type="entry name" value="S-adenosyl-L-methionine-dependent methyltransferases"/>
    <property type="match status" value="1"/>
</dbReference>
<evidence type="ECO:0000256" key="4">
    <source>
        <dbReference type="HAMAP-Rule" id="MF_02217"/>
    </source>
</evidence>
<dbReference type="CDD" id="cd02440">
    <property type="entry name" value="AdoMet_MTases"/>
    <property type="match status" value="1"/>
</dbReference>
<dbReference type="Proteomes" id="UP001156102">
    <property type="component" value="Unassembled WGS sequence"/>
</dbReference>
<dbReference type="Pfam" id="PF01596">
    <property type="entry name" value="Methyltransf_3"/>
    <property type="match status" value="1"/>
</dbReference>
<accession>A0AA41X4Y0</accession>
<comment type="similarity">
    <text evidence="4">Belongs to the class I-like SAM-binding methyltransferase superfamily. Cation-dependent O-methyltransferase family.</text>
</comment>
<dbReference type="GO" id="GO:0030488">
    <property type="term" value="P:tRNA methylation"/>
    <property type="evidence" value="ECO:0007669"/>
    <property type="project" value="UniProtKB-UniRule"/>
</dbReference>
<feature type="binding site" evidence="4">
    <location>
        <position position="83"/>
    </location>
    <ligand>
        <name>S-adenosyl-L-methionine</name>
        <dbReference type="ChEBI" id="CHEBI:59789"/>
    </ligand>
</feature>
<feature type="binding site" evidence="4">
    <location>
        <position position="157"/>
    </location>
    <ligand>
        <name>Mg(2+)</name>
        <dbReference type="ChEBI" id="CHEBI:18420"/>
    </ligand>
</feature>
<dbReference type="GO" id="GO:0000287">
    <property type="term" value="F:magnesium ion binding"/>
    <property type="evidence" value="ECO:0007669"/>
    <property type="project" value="UniProtKB-UniRule"/>
</dbReference>
<name>A0AA41X4Y0_9BACI</name>
<feature type="binding site" evidence="4">
    <location>
        <position position="66"/>
    </location>
    <ligand>
        <name>S-adenosyl-L-methionine</name>
        <dbReference type="ChEBI" id="CHEBI:59789"/>
    </ligand>
</feature>
<proteinExistence type="inferred from homology"/>
<evidence type="ECO:0000313" key="5">
    <source>
        <dbReference type="EMBL" id="MCP8967263.1"/>
    </source>
</evidence>
<keyword evidence="4" id="KW-0819">tRNA processing</keyword>
<dbReference type="GO" id="GO:0008757">
    <property type="term" value="F:S-adenosylmethionine-dependent methyltransferase activity"/>
    <property type="evidence" value="ECO:0007669"/>
    <property type="project" value="TreeGrafter"/>
</dbReference>
<dbReference type="InterPro" id="IPR029063">
    <property type="entry name" value="SAM-dependent_MTases_sf"/>
</dbReference>
<dbReference type="GO" id="GO:0008171">
    <property type="term" value="F:O-methyltransferase activity"/>
    <property type="evidence" value="ECO:0007669"/>
    <property type="project" value="InterPro"/>
</dbReference>
<dbReference type="PANTHER" id="PTHR10509:SF14">
    <property type="entry name" value="CAFFEOYL-COA O-METHYLTRANSFERASE 3-RELATED"/>
    <property type="match status" value="1"/>
</dbReference>
<reference evidence="5" key="1">
    <citation type="submission" date="2022-07" db="EMBL/GenBank/DDBJ databases">
        <authorList>
            <person name="Li W.-J."/>
            <person name="Deng Q.-Q."/>
        </authorList>
    </citation>
    <scope>NUCLEOTIDE SEQUENCE</scope>
    <source>
        <strain evidence="5">SYSU M60031</strain>
    </source>
</reference>
<feature type="binding site" evidence="4">
    <location>
        <position position="158"/>
    </location>
    <ligand>
        <name>Mg(2+)</name>
        <dbReference type="ChEBI" id="CHEBI:18420"/>
    </ligand>
</feature>
<evidence type="ECO:0000256" key="2">
    <source>
        <dbReference type="ARBA" id="ARBA00022679"/>
    </source>
</evidence>
<dbReference type="AlphaFoldDB" id="A0AA41X4Y0"/>
<dbReference type="EMBL" id="JANCLT010000001">
    <property type="protein sequence ID" value="MCP8967263.1"/>
    <property type="molecule type" value="Genomic_DNA"/>
</dbReference>
<gene>
    <name evidence="4" type="primary">trmR</name>
    <name evidence="5" type="ORF">NK662_01750</name>
</gene>
<protein>
    <recommendedName>
        <fullName evidence="4">tRNA 5-hydroxyuridine methyltransferase</fullName>
        <ecNumber evidence="4">2.1.1.-</ecNumber>
    </recommendedName>
    <alternativeName>
        <fullName evidence="4">ho5U methyltransferase</fullName>
    </alternativeName>
</protein>
<dbReference type="Gene3D" id="3.40.50.150">
    <property type="entry name" value="Vaccinia Virus protein VP39"/>
    <property type="match status" value="1"/>
</dbReference>
<dbReference type="GO" id="GO:0016300">
    <property type="term" value="F:tRNA (uridine) methyltransferase activity"/>
    <property type="evidence" value="ECO:0007669"/>
    <property type="project" value="UniProtKB-UniRule"/>
</dbReference>
<keyword evidence="1 4" id="KW-0489">Methyltransferase</keyword>
<dbReference type="RefSeq" id="WP_254756732.1">
    <property type="nucleotide sequence ID" value="NZ_JANCLT010000001.1"/>
</dbReference>